<sequence>MSSSASHTILACAGGIAGAIEAVLVQPLELIKVRFQLNHGHNGSIISCAREILAEESAGGGTTMKVSRLFRGLLPELCGMFPTRSVMYSSNEMAKRLLLGNDSNRKQEKMNEETTSIIALSGAFSGVAEAAVVTPFQVIKIRLQAKEHLGKYTNSLDCIQKLCREEGLLAFSNGLSATIGRNSVFNCVYFTVMFKIKQLSPTPQDSKVKATVHSLVTGFVGGVMATMCNAPFDVAKSRIQAQNSKSMEYTSTIQALMKIGRAEGLTALYKGF</sequence>
<dbReference type="Pfam" id="PF00153">
    <property type="entry name" value="Mito_carr"/>
    <property type="match status" value="3"/>
</dbReference>
<evidence type="ECO:0000256" key="6">
    <source>
        <dbReference type="ARBA" id="ARBA00022792"/>
    </source>
</evidence>
<evidence type="ECO:0000256" key="3">
    <source>
        <dbReference type="ARBA" id="ARBA00022448"/>
    </source>
</evidence>
<keyword evidence="6" id="KW-0999">Mitochondrion inner membrane</keyword>
<evidence type="ECO:0000256" key="2">
    <source>
        <dbReference type="ARBA" id="ARBA00006375"/>
    </source>
</evidence>
<evidence type="ECO:0000256" key="1">
    <source>
        <dbReference type="ARBA" id="ARBA00004448"/>
    </source>
</evidence>
<dbReference type="PANTHER" id="PTHR46356:SF1">
    <property type="entry name" value="MITOCHONDRIAL 2-OXODICARBOXYLATE CARRIER"/>
    <property type="match status" value="1"/>
</dbReference>
<comment type="similarity">
    <text evidence="2 11">Belongs to the mitochondrial carrier (TC 2.A.29) family.</text>
</comment>
<evidence type="ECO:0000256" key="11">
    <source>
        <dbReference type="RuleBase" id="RU000488"/>
    </source>
</evidence>
<evidence type="ECO:0000256" key="7">
    <source>
        <dbReference type="ARBA" id="ARBA00022989"/>
    </source>
</evidence>
<dbReference type="PANTHER" id="PTHR46356">
    <property type="entry name" value="MITOCHONDRIAL 2-OXODICARBOXYLATE CARRIER"/>
    <property type="match status" value="1"/>
</dbReference>
<dbReference type="Gene3D" id="1.50.40.10">
    <property type="entry name" value="Mitochondrial carrier domain"/>
    <property type="match status" value="1"/>
</dbReference>
<evidence type="ECO:0000313" key="12">
    <source>
        <dbReference type="EMBL" id="CAD9625273.1"/>
    </source>
</evidence>
<evidence type="ECO:0000256" key="5">
    <source>
        <dbReference type="ARBA" id="ARBA00022737"/>
    </source>
</evidence>
<gene>
    <name evidence="12" type="ORF">SMAR0320_LOCUS20186</name>
</gene>
<evidence type="ECO:0000256" key="9">
    <source>
        <dbReference type="ARBA" id="ARBA00023136"/>
    </source>
</evidence>
<comment type="subcellular location">
    <subcellularLocation>
        <location evidence="1">Mitochondrion inner membrane</location>
        <topology evidence="1">Multi-pass membrane protein</topology>
    </subcellularLocation>
</comment>
<dbReference type="InterPro" id="IPR002067">
    <property type="entry name" value="MCP"/>
</dbReference>
<keyword evidence="4 10" id="KW-0812">Transmembrane</keyword>
<evidence type="ECO:0000256" key="4">
    <source>
        <dbReference type="ARBA" id="ARBA00022692"/>
    </source>
</evidence>
<keyword evidence="7" id="KW-1133">Transmembrane helix</keyword>
<proteinExistence type="inferred from homology"/>
<dbReference type="PROSITE" id="PS50920">
    <property type="entry name" value="SOLCAR"/>
    <property type="match status" value="3"/>
</dbReference>
<dbReference type="InterPro" id="IPR023395">
    <property type="entry name" value="MCP_dom_sf"/>
</dbReference>
<keyword evidence="8" id="KW-0496">Mitochondrion</keyword>
<keyword evidence="9 10" id="KW-0472">Membrane</keyword>
<protein>
    <submittedName>
        <fullName evidence="12">Uncharacterized protein</fullName>
    </submittedName>
</protein>
<feature type="repeat" description="Solcar" evidence="10">
    <location>
        <begin position="209"/>
        <end position="272"/>
    </location>
</feature>
<dbReference type="InterPro" id="IPR018108">
    <property type="entry name" value="MCP_transmembrane"/>
</dbReference>
<keyword evidence="5" id="KW-0677">Repeat</keyword>
<dbReference type="AlphaFoldDB" id="A0A7S2M4W6"/>
<dbReference type="SUPFAM" id="SSF103506">
    <property type="entry name" value="Mitochondrial carrier"/>
    <property type="match status" value="1"/>
</dbReference>
<dbReference type="PRINTS" id="PR00926">
    <property type="entry name" value="MITOCARRIER"/>
</dbReference>
<feature type="repeat" description="Solcar" evidence="10">
    <location>
        <begin position="113"/>
        <end position="199"/>
    </location>
</feature>
<reference evidence="12" key="1">
    <citation type="submission" date="2021-01" db="EMBL/GenBank/DDBJ databases">
        <authorList>
            <person name="Corre E."/>
            <person name="Pelletier E."/>
            <person name="Niang G."/>
            <person name="Scheremetjew M."/>
            <person name="Finn R."/>
            <person name="Kale V."/>
            <person name="Holt S."/>
            <person name="Cochrane G."/>
            <person name="Meng A."/>
            <person name="Brown T."/>
            <person name="Cohen L."/>
        </authorList>
    </citation>
    <scope>NUCLEOTIDE SEQUENCE</scope>
    <source>
        <strain evidence="12">SM1012Den-03</strain>
    </source>
</reference>
<keyword evidence="3 11" id="KW-0813">Transport</keyword>
<dbReference type="InterPro" id="IPR051752">
    <property type="entry name" value="Mito_2-oxodicarb_carrier"/>
</dbReference>
<dbReference type="GO" id="GO:0055085">
    <property type="term" value="P:transmembrane transport"/>
    <property type="evidence" value="ECO:0007669"/>
    <property type="project" value="InterPro"/>
</dbReference>
<dbReference type="EMBL" id="HBGZ01028360">
    <property type="protein sequence ID" value="CAD9625273.1"/>
    <property type="molecule type" value="Transcribed_RNA"/>
</dbReference>
<evidence type="ECO:0000256" key="8">
    <source>
        <dbReference type="ARBA" id="ARBA00023128"/>
    </source>
</evidence>
<name>A0A7S2M4W6_9STRA</name>
<evidence type="ECO:0000256" key="10">
    <source>
        <dbReference type="PROSITE-ProRule" id="PRU00282"/>
    </source>
</evidence>
<dbReference type="GO" id="GO:0005743">
    <property type="term" value="C:mitochondrial inner membrane"/>
    <property type="evidence" value="ECO:0007669"/>
    <property type="project" value="UniProtKB-SubCell"/>
</dbReference>
<accession>A0A7S2M4W6</accession>
<feature type="repeat" description="Solcar" evidence="10">
    <location>
        <begin position="5"/>
        <end position="97"/>
    </location>
</feature>
<organism evidence="12">
    <name type="scientific">Skeletonema marinoi</name>
    <dbReference type="NCBI Taxonomy" id="267567"/>
    <lineage>
        <taxon>Eukaryota</taxon>
        <taxon>Sar</taxon>
        <taxon>Stramenopiles</taxon>
        <taxon>Ochrophyta</taxon>
        <taxon>Bacillariophyta</taxon>
        <taxon>Coscinodiscophyceae</taxon>
        <taxon>Thalassiosirophycidae</taxon>
        <taxon>Thalassiosirales</taxon>
        <taxon>Skeletonemataceae</taxon>
        <taxon>Skeletonema</taxon>
        <taxon>Skeletonema marinoi-dohrnii complex</taxon>
    </lineage>
</organism>